<dbReference type="OrthoDB" id="5295945at2"/>
<dbReference type="GO" id="GO:0004515">
    <property type="term" value="F:nicotinate-nucleotide adenylyltransferase activity"/>
    <property type="evidence" value="ECO:0007669"/>
    <property type="project" value="UniProtKB-UniRule"/>
</dbReference>
<dbReference type="GO" id="GO:0009435">
    <property type="term" value="P:NAD+ biosynthetic process"/>
    <property type="evidence" value="ECO:0007669"/>
    <property type="project" value="UniProtKB-UniRule"/>
</dbReference>
<dbReference type="InterPro" id="IPR014729">
    <property type="entry name" value="Rossmann-like_a/b/a_fold"/>
</dbReference>
<sequence>MTRIGLFGGTFDPPHLGHMILAAEAFHSLSLDRIFWILTPQSPLKDERTISSVQQRRELVLAALQNVPEFELSQVDILREPPYYAVDTVKILKREYPGTDFVYLMGGDSLRDLPAWHDPNQFVQELSGLGVYRRPGSQPDLEILEKLCPGIKTKTTIFQAPQIEISAADIRQRIREGRPFRFFLPPEVYQLICAQNLYR</sequence>
<dbReference type="Proteomes" id="UP000050430">
    <property type="component" value="Unassembled WGS sequence"/>
</dbReference>
<dbReference type="PATRIC" id="fig|229920.5.peg.2024"/>
<name>A0A0P6WSK9_9CHLR</name>
<dbReference type="Gene3D" id="3.40.50.620">
    <property type="entry name" value="HUPs"/>
    <property type="match status" value="1"/>
</dbReference>
<evidence type="ECO:0000256" key="4">
    <source>
        <dbReference type="ARBA" id="ARBA00022679"/>
    </source>
</evidence>
<keyword evidence="8 10" id="KW-0520">NAD</keyword>
<evidence type="ECO:0000313" key="12">
    <source>
        <dbReference type="EMBL" id="KPL71968.1"/>
    </source>
</evidence>
<reference evidence="12 13" key="1">
    <citation type="submission" date="2015-07" db="EMBL/GenBank/DDBJ databases">
        <title>Genome sequence of Leptolinea tardivitalis DSM 16556.</title>
        <authorList>
            <person name="Hemp J."/>
            <person name="Ward L.M."/>
            <person name="Pace L.A."/>
            <person name="Fischer W.W."/>
        </authorList>
    </citation>
    <scope>NUCLEOTIDE SEQUENCE [LARGE SCALE GENOMIC DNA]</scope>
    <source>
        <strain evidence="12 13">YMTK-2</strain>
    </source>
</reference>
<dbReference type="NCBIfam" id="TIGR00482">
    <property type="entry name" value="nicotinate (nicotinamide) nucleotide adenylyltransferase"/>
    <property type="match status" value="1"/>
</dbReference>
<dbReference type="PANTHER" id="PTHR39321:SF3">
    <property type="entry name" value="PHOSPHOPANTETHEINE ADENYLYLTRANSFERASE"/>
    <property type="match status" value="1"/>
</dbReference>
<evidence type="ECO:0000256" key="9">
    <source>
        <dbReference type="ARBA" id="ARBA00048721"/>
    </source>
</evidence>
<evidence type="ECO:0000256" key="2">
    <source>
        <dbReference type="ARBA" id="ARBA00005019"/>
    </source>
</evidence>
<comment type="caution">
    <text evidence="12">The sequence shown here is derived from an EMBL/GenBank/DDBJ whole genome shotgun (WGS) entry which is preliminary data.</text>
</comment>
<dbReference type="GO" id="GO:0005524">
    <property type="term" value="F:ATP binding"/>
    <property type="evidence" value="ECO:0007669"/>
    <property type="project" value="UniProtKB-KW"/>
</dbReference>
<dbReference type="Pfam" id="PF01467">
    <property type="entry name" value="CTP_transf_like"/>
    <property type="match status" value="1"/>
</dbReference>
<feature type="domain" description="Cytidyltransferase-like" evidence="11">
    <location>
        <begin position="6"/>
        <end position="173"/>
    </location>
</feature>
<dbReference type="NCBIfam" id="NF000840">
    <property type="entry name" value="PRK00071.1-3"/>
    <property type="match status" value="1"/>
</dbReference>
<dbReference type="InterPro" id="IPR004821">
    <property type="entry name" value="Cyt_trans-like"/>
</dbReference>
<comment type="pathway">
    <text evidence="2 10">Cofactor biosynthesis; NAD(+) biosynthesis; deamido-NAD(+) from nicotinate D-ribonucleotide: step 1/1.</text>
</comment>
<comment type="function">
    <text evidence="1 10">Catalyzes the reversible adenylation of nicotinate mononucleotide (NaMN) to nicotinic acid adenine dinucleotide (NaAD).</text>
</comment>
<dbReference type="NCBIfam" id="TIGR00125">
    <property type="entry name" value="cyt_tran_rel"/>
    <property type="match status" value="1"/>
</dbReference>
<protein>
    <recommendedName>
        <fullName evidence="10">Probable nicotinate-nucleotide adenylyltransferase</fullName>
        <ecNumber evidence="10">2.7.7.18</ecNumber>
    </recommendedName>
    <alternativeName>
        <fullName evidence="10">Deamido-NAD(+) diphosphorylase</fullName>
    </alternativeName>
    <alternativeName>
        <fullName evidence="10">Deamido-NAD(+) pyrophosphorylase</fullName>
    </alternativeName>
    <alternativeName>
        <fullName evidence="10">Nicotinate mononucleotide adenylyltransferase</fullName>
        <shortName evidence="10">NaMN adenylyltransferase</shortName>
    </alternativeName>
</protein>
<dbReference type="SUPFAM" id="SSF52374">
    <property type="entry name" value="Nucleotidylyl transferase"/>
    <property type="match status" value="1"/>
</dbReference>
<dbReference type="STRING" id="229920.ADM99_10545"/>
<evidence type="ECO:0000256" key="5">
    <source>
        <dbReference type="ARBA" id="ARBA00022695"/>
    </source>
</evidence>
<dbReference type="EC" id="2.7.7.18" evidence="10"/>
<evidence type="ECO:0000256" key="7">
    <source>
        <dbReference type="ARBA" id="ARBA00022840"/>
    </source>
</evidence>
<keyword evidence="6 10" id="KW-0547">Nucleotide-binding</keyword>
<keyword evidence="13" id="KW-1185">Reference proteome</keyword>
<evidence type="ECO:0000256" key="8">
    <source>
        <dbReference type="ARBA" id="ARBA00023027"/>
    </source>
</evidence>
<dbReference type="InterPro" id="IPR005248">
    <property type="entry name" value="NadD/NMNAT"/>
</dbReference>
<evidence type="ECO:0000256" key="3">
    <source>
        <dbReference type="ARBA" id="ARBA00022642"/>
    </source>
</evidence>
<organism evidence="12 13">
    <name type="scientific">Leptolinea tardivitalis</name>
    <dbReference type="NCBI Taxonomy" id="229920"/>
    <lineage>
        <taxon>Bacteria</taxon>
        <taxon>Bacillati</taxon>
        <taxon>Chloroflexota</taxon>
        <taxon>Anaerolineae</taxon>
        <taxon>Anaerolineales</taxon>
        <taxon>Anaerolineaceae</taxon>
        <taxon>Leptolinea</taxon>
    </lineage>
</organism>
<evidence type="ECO:0000259" key="11">
    <source>
        <dbReference type="Pfam" id="PF01467"/>
    </source>
</evidence>
<dbReference type="EMBL" id="LGCK01000010">
    <property type="protein sequence ID" value="KPL71968.1"/>
    <property type="molecule type" value="Genomic_DNA"/>
</dbReference>
<keyword evidence="7 10" id="KW-0067">ATP-binding</keyword>
<accession>A0A0P6WSK9</accession>
<dbReference type="UniPathway" id="UPA00253">
    <property type="reaction ID" value="UER00332"/>
</dbReference>
<keyword evidence="4 10" id="KW-0808">Transferase</keyword>
<dbReference type="AlphaFoldDB" id="A0A0P6WSK9"/>
<dbReference type="HAMAP" id="MF_00244">
    <property type="entry name" value="NaMN_adenylyltr"/>
    <property type="match status" value="1"/>
</dbReference>
<comment type="catalytic activity">
    <reaction evidence="9 10">
        <text>nicotinate beta-D-ribonucleotide + ATP + H(+) = deamido-NAD(+) + diphosphate</text>
        <dbReference type="Rhea" id="RHEA:22860"/>
        <dbReference type="ChEBI" id="CHEBI:15378"/>
        <dbReference type="ChEBI" id="CHEBI:30616"/>
        <dbReference type="ChEBI" id="CHEBI:33019"/>
        <dbReference type="ChEBI" id="CHEBI:57502"/>
        <dbReference type="ChEBI" id="CHEBI:58437"/>
        <dbReference type="EC" id="2.7.7.18"/>
    </reaction>
</comment>
<evidence type="ECO:0000256" key="10">
    <source>
        <dbReference type="HAMAP-Rule" id="MF_00244"/>
    </source>
</evidence>
<keyword evidence="5 10" id="KW-0548">Nucleotidyltransferase</keyword>
<dbReference type="CDD" id="cd02165">
    <property type="entry name" value="NMNAT"/>
    <property type="match status" value="1"/>
</dbReference>
<proteinExistence type="inferred from homology"/>
<comment type="similarity">
    <text evidence="10">Belongs to the NadD family.</text>
</comment>
<dbReference type="RefSeq" id="WP_062420509.1">
    <property type="nucleotide sequence ID" value="NZ_BBYA01000002.1"/>
</dbReference>
<evidence type="ECO:0000313" key="13">
    <source>
        <dbReference type="Proteomes" id="UP000050430"/>
    </source>
</evidence>
<dbReference type="PANTHER" id="PTHR39321">
    <property type="entry name" value="NICOTINATE-NUCLEOTIDE ADENYLYLTRANSFERASE-RELATED"/>
    <property type="match status" value="1"/>
</dbReference>
<keyword evidence="3 10" id="KW-0662">Pyridine nucleotide biosynthesis</keyword>
<gene>
    <name evidence="10" type="primary">nadD</name>
    <name evidence="12" type="ORF">ADM99_10545</name>
</gene>
<evidence type="ECO:0000256" key="1">
    <source>
        <dbReference type="ARBA" id="ARBA00002324"/>
    </source>
</evidence>
<evidence type="ECO:0000256" key="6">
    <source>
        <dbReference type="ARBA" id="ARBA00022741"/>
    </source>
</evidence>